<keyword evidence="2" id="KW-1185">Reference proteome</keyword>
<protein>
    <submittedName>
        <fullName evidence="1">Uncharacterized protein</fullName>
    </submittedName>
</protein>
<dbReference type="Ensembl" id="ENSCINT00000020164.3">
    <property type="protein sequence ID" value="ENSCINP00000020164.3"/>
    <property type="gene ID" value="ENSCING00000010044.3"/>
</dbReference>
<name>F6QHH5_CIOIN</name>
<reference evidence="2" key="1">
    <citation type="journal article" date="2002" name="Science">
        <title>The draft genome of Ciona intestinalis: insights into chordate and vertebrate origins.</title>
        <authorList>
            <person name="Dehal P."/>
            <person name="Satou Y."/>
            <person name="Campbell R.K."/>
            <person name="Chapman J."/>
            <person name="Degnan B."/>
            <person name="De Tomaso A."/>
            <person name="Davidson B."/>
            <person name="Di Gregorio A."/>
            <person name="Gelpke M."/>
            <person name="Goodstein D.M."/>
            <person name="Harafuji N."/>
            <person name="Hastings K.E."/>
            <person name="Ho I."/>
            <person name="Hotta K."/>
            <person name="Huang W."/>
            <person name="Kawashima T."/>
            <person name="Lemaire P."/>
            <person name="Martinez D."/>
            <person name="Meinertzhagen I.A."/>
            <person name="Necula S."/>
            <person name="Nonaka M."/>
            <person name="Putnam N."/>
            <person name="Rash S."/>
            <person name="Saiga H."/>
            <person name="Satake M."/>
            <person name="Terry A."/>
            <person name="Yamada L."/>
            <person name="Wang H.G."/>
            <person name="Awazu S."/>
            <person name="Azumi K."/>
            <person name="Boore J."/>
            <person name="Branno M."/>
            <person name="Chin-Bow S."/>
            <person name="DeSantis R."/>
            <person name="Doyle S."/>
            <person name="Francino P."/>
            <person name="Keys D.N."/>
            <person name="Haga S."/>
            <person name="Hayashi H."/>
            <person name="Hino K."/>
            <person name="Imai K.S."/>
            <person name="Inaba K."/>
            <person name="Kano S."/>
            <person name="Kobayashi K."/>
            <person name="Kobayashi M."/>
            <person name="Lee B.I."/>
            <person name="Makabe K.W."/>
            <person name="Manohar C."/>
            <person name="Matassi G."/>
            <person name="Medina M."/>
            <person name="Mochizuki Y."/>
            <person name="Mount S."/>
            <person name="Morishita T."/>
            <person name="Miura S."/>
            <person name="Nakayama A."/>
            <person name="Nishizaka S."/>
            <person name="Nomoto H."/>
            <person name="Ohta F."/>
            <person name="Oishi K."/>
            <person name="Rigoutsos I."/>
            <person name="Sano M."/>
            <person name="Sasaki A."/>
            <person name="Sasakura Y."/>
            <person name="Shoguchi E."/>
            <person name="Shin-i T."/>
            <person name="Spagnuolo A."/>
            <person name="Stainier D."/>
            <person name="Suzuki M.M."/>
            <person name="Tassy O."/>
            <person name="Takatori N."/>
            <person name="Tokuoka M."/>
            <person name="Yagi K."/>
            <person name="Yoshizaki F."/>
            <person name="Wada S."/>
            <person name="Zhang C."/>
            <person name="Hyatt P.D."/>
            <person name="Larimer F."/>
            <person name="Detter C."/>
            <person name="Doggett N."/>
            <person name="Glavina T."/>
            <person name="Hawkins T."/>
            <person name="Richardson P."/>
            <person name="Lucas S."/>
            <person name="Kohara Y."/>
            <person name="Levine M."/>
            <person name="Satoh N."/>
            <person name="Rokhsar D.S."/>
        </authorList>
    </citation>
    <scope>NUCLEOTIDE SEQUENCE [LARGE SCALE GENOMIC DNA]</scope>
</reference>
<reference evidence="1" key="2">
    <citation type="journal article" date="2008" name="Genome Biol.">
        <title>Improved genome assembly and evidence-based global gene model set for the chordate Ciona intestinalis: new insight into intron and operon populations.</title>
        <authorList>
            <person name="Satou Y."/>
            <person name="Mineta K."/>
            <person name="Ogasawara M."/>
            <person name="Sasakura Y."/>
            <person name="Shoguchi E."/>
            <person name="Ueno K."/>
            <person name="Yamada L."/>
            <person name="Matsumoto J."/>
            <person name="Wasserscheid J."/>
            <person name="Dewar K."/>
            <person name="Wiley G.B."/>
            <person name="Macmil S.L."/>
            <person name="Roe B.A."/>
            <person name="Zeller R.W."/>
            <person name="Hastings K.E."/>
            <person name="Lemaire P."/>
            <person name="Lindquist E."/>
            <person name="Endo T."/>
            <person name="Hotta K."/>
            <person name="Inaba K."/>
        </authorList>
    </citation>
    <scope>NUCLEOTIDE SEQUENCE [LARGE SCALE GENOMIC DNA]</scope>
    <source>
        <strain evidence="1">wild type</strain>
    </source>
</reference>
<evidence type="ECO:0000313" key="2">
    <source>
        <dbReference type="Proteomes" id="UP000008144"/>
    </source>
</evidence>
<dbReference type="EMBL" id="EAAA01000152">
    <property type="status" value="NOT_ANNOTATED_CDS"/>
    <property type="molecule type" value="Genomic_DNA"/>
</dbReference>
<sequence length="232" mass="26232">MLCLFNYKVYVFYICAFVLTKNVKATKVISNLNWICEDSAPCVRAVHPHGGVAEVAAGTERYSLLISVHRRQTAEEEVMEGWVNSNGEPTWNVDVRWFRLLETRMRVALPTCRNKLSCDVRLLDANDIETEEAPDHVYSHFLVEVRFDGHPSTTKMQLVVRKNLNKFNNDLRSSFNHDDFDSLLTVNEANGQAKGNGAADRNMNSGVYVDNDGVFRPLHLPNAENTKVSDAV</sequence>
<accession>F6QHH5</accession>
<proteinExistence type="predicted"/>
<dbReference type="InParanoid" id="F6QHH5"/>
<reference evidence="1" key="3">
    <citation type="submission" date="2025-08" db="UniProtKB">
        <authorList>
            <consortium name="Ensembl"/>
        </authorList>
    </citation>
    <scope>IDENTIFICATION</scope>
</reference>
<dbReference type="HOGENOM" id="CLU_084647_0_0_1"/>
<dbReference type="Proteomes" id="UP000008144">
    <property type="component" value="Chromosome 1"/>
</dbReference>
<organism evidence="1 2">
    <name type="scientific">Ciona intestinalis</name>
    <name type="common">Transparent sea squirt</name>
    <name type="synonym">Ascidia intestinalis</name>
    <dbReference type="NCBI Taxonomy" id="7719"/>
    <lineage>
        <taxon>Eukaryota</taxon>
        <taxon>Metazoa</taxon>
        <taxon>Chordata</taxon>
        <taxon>Tunicata</taxon>
        <taxon>Ascidiacea</taxon>
        <taxon>Phlebobranchia</taxon>
        <taxon>Cionidae</taxon>
        <taxon>Ciona</taxon>
    </lineage>
</organism>
<dbReference type="GeneTree" id="ENSGT00390000002571"/>
<dbReference type="AlphaFoldDB" id="F6QHH5"/>
<evidence type="ECO:0000313" key="1">
    <source>
        <dbReference type="Ensembl" id="ENSCINP00000020164.3"/>
    </source>
</evidence>
<reference evidence="1" key="4">
    <citation type="submission" date="2025-09" db="UniProtKB">
        <authorList>
            <consortium name="Ensembl"/>
        </authorList>
    </citation>
    <scope>IDENTIFICATION</scope>
</reference>